<dbReference type="STRING" id="118168.MC7420_556"/>
<dbReference type="RefSeq" id="WP_006099527.1">
    <property type="nucleotide sequence ID" value="NZ_DS989844.1"/>
</dbReference>
<dbReference type="HOGENOM" id="CLU_2408164_0_0_3"/>
<dbReference type="eggNOG" id="COG2335">
    <property type="taxonomic scope" value="Bacteria"/>
</dbReference>
<evidence type="ECO:0000313" key="2">
    <source>
        <dbReference type="Proteomes" id="UP000003835"/>
    </source>
</evidence>
<organism evidence="1 2">
    <name type="scientific">Coleofasciculus chthonoplastes PCC 7420</name>
    <dbReference type="NCBI Taxonomy" id="118168"/>
    <lineage>
        <taxon>Bacteria</taxon>
        <taxon>Bacillati</taxon>
        <taxon>Cyanobacteriota</taxon>
        <taxon>Cyanophyceae</taxon>
        <taxon>Coleofasciculales</taxon>
        <taxon>Coleofasciculaceae</taxon>
        <taxon>Coleofasciculus</taxon>
    </lineage>
</organism>
<dbReference type="Proteomes" id="UP000003835">
    <property type="component" value="Unassembled WGS sequence"/>
</dbReference>
<accession>B4VL62</accession>
<reference evidence="1 2" key="1">
    <citation type="submission" date="2008-07" db="EMBL/GenBank/DDBJ databases">
        <authorList>
            <person name="Tandeau de Marsac N."/>
            <person name="Ferriera S."/>
            <person name="Johnson J."/>
            <person name="Kravitz S."/>
            <person name="Beeson K."/>
            <person name="Sutton G."/>
            <person name="Rogers Y.-H."/>
            <person name="Friedman R."/>
            <person name="Frazier M."/>
            <person name="Venter J.C."/>
        </authorList>
    </citation>
    <scope>NUCLEOTIDE SEQUENCE [LARGE SCALE GENOMIC DNA]</scope>
    <source>
        <strain evidence="1 2">PCC 7420</strain>
    </source>
</reference>
<dbReference type="InterPro" id="IPR011250">
    <property type="entry name" value="OMP/PagP_B-barrel"/>
</dbReference>
<keyword evidence="2" id="KW-1185">Reference proteome</keyword>
<dbReference type="SUPFAM" id="SSF56925">
    <property type="entry name" value="OMPA-like"/>
    <property type="match status" value="1"/>
</dbReference>
<dbReference type="EMBL" id="DS989844">
    <property type="protein sequence ID" value="EDX77419.1"/>
    <property type="molecule type" value="Genomic_DNA"/>
</dbReference>
<sequence length="92" mass="9446">MGFLRQPNLQALHRAVTDVTVDVTDDLGARVSPYVGAGIAISTGDDSSVDLLATGGVDVPLTTQVTATASLNISLFDNPAVGLLLGVGYNFQ</sequence>
<dbReference type="AlphaFoldDB" id="B4VL62"/>
<gene>
    <name evidence="1" type="ORF">MC7420_556</name>
</gene>
<proteinExistence type="predicted"/>
<protein>
    <recommendedName>
        <fullName evidence="3">Outer membrane insertion C-terminal signal domain protein</fullName>
    </recommendedName>
</protein>
<evidence type="ECO:0000313" key="1">
    <source>
        <dbReference type="EMBL" id="EDX77419.1"/>
    </source>
</evidence>
<evidence type="ECO:0008006" key="3">
    <source>
        <dbReference type="Google" id="ProtNLM"/>
    </source>
</evidence>
<dbReference type="OrthoDB" id="509458at2"/>
<name>B4VL62_9CYAN</name>